<feature type="binding site" evidence="9">
    <location>
        <position position="139"/>
    </location>
    <ligand>
        <name>Zn(2+)</name>
        <dbReference type="ChEBI" id="CHEBI:29105"/>
        <note>catalytic</note>
    </ligand>
</feature>
<keyword evidence="6 9" id="KW-0255">Endonuclease</keyword>
<evidence type="ECO:0000313" key="10">
    <source>
        <dbReference type="EMBL" id="TDT51095.1"/>
    </source>
</evidence>
<evidence type="ECO:0000256" key="2">
    <source>
        <dbReference type="ARBA" id="ARBA00022517"/>
    </source>
</evidence>
<comment type="cofactor">
    <cofactor evidence="9">
        <name>Zn(2+)</name>
        <dbReference type="ChEBI" id="CHEBI:29105"/>
    </cofactor>
    <text evidence="9">Binds 1 zinc ion.</text>
</comment>
<keyword evidence="5 9" id="KW-0479">Metal-binding</keyword>
<dbReference type="NCBIfam" id="TIGR00043">
    <property type="entry name" value="rRNA maturation RNase YbeY"/>
    <property type="match status" value="1"/>
</dbReference>
<dbReference type="Pfam" id="PF02130">
    <property type="entry name" value="YbeY"/>
    <property type="match status" value="1"/>
</dbReference>
<keyword evidence="2 9" id="KW-0690">Ribosome biogenesis</keyword>
<name>A0A4R7KDS8_9CLOT</name>
<evidence type="ECO:0000313" key="11">
    <source>
        <dbReference type="Proteomes" id="UP000295325"/>
    </source>
</evidence>
<dbReference type="GO" id="GO:0006364">
    <property type="term" value="P:rRNA processing"/>
    <property type="evidence" value="ECO:0007669"/>
    <property type="project" value="UniProtKB-UniRule"/>
</dbReference>
<dbReference type="SUPFAM" id="SSF55486">
    <property type="entry name" value="Metalloproteases ('zincins'), catalytic domain"/>
    <property type="match status" value="1"/>
</dbReference>
<keyword evidence="9" id="KW-0963">Cytoplasm</keyword>
<keyword evidence="4 9" id="KW-0540">Nuclease</keyword>
<evidence type="ECO:0000256" key="9">
    <source>
        <dbReference type="HAMAP-Rule" id="MF_00009"/>
    </source>
</evidence>
<comment type="function">
    <text evidence="9">Single strand-specific metallo-endoribonuclease involved in late-stage 70S ribosome quality control and in maturation of the 3' terminus of the 16S rRNA.</text>
</comment>
<sequence length="163" mass="18956">MIEFDNRQTRIDFSKELESLIEKSVEAVLALENFNKEYELSVVLTDDAGIKEINREFRNIDKATDVLSFPMLDFEEGYYDEEDMDIEDLNPDSGAVVLGDMVISLERAKSQSEEYGHTFEREVAYLTVHSILHLLGYDHEREEDRLIMRSKEEEILGRLGISR</sequence>
<dbReference type="GO" id="GO:0005737">
    <property type="term" value="C:cytoplasm"/>
    <property type="evidence" value="ECO:0007669"/>
    <property type="project" value="UniProtKB-SubCell"/>
</dbReference>
<dbReference type="GO" id="GO:0004222">
    <property type="term" value="F:metalloendopeptidase activity"/>
    <property type="evidence" value="ECO:0007669"/>
    <property type="project" value="InterPro"/>
</dbReference>
<accession>A0A4R7KDS8</accession>
<evidence type="ECO:0000256" key="8">
    <source>
        <dbReference type="ARBA" id="ARBA00022833"/>
    </source>
</evidence>
<feature type="binding site" evidence="9">
    <location>
        <position position="129"/>
    </location>
    <ligand>
        <name>Zn(2+)</name>
        <dbReference type="ChEBI" id="CHEBI:29105"/>
        <note>catalytic</note>
    </ligand>
</feature>
<dbReference type="EMBL" id="SOAZ01000021">
    <property type="protein sequence ID" value="TDT51095.1"/>
    <property type="molecule type" value="Genomic_DNA"/>
</dbReference>
<dbReference type="OrthoDB" id="9807740at2"/>
<dbReference type="PANTHER" id="PTHR46986:SF1">
    <property type="entry name" value="ENDORIBONUCLEASE YBEY, CHLOROPLASTIC"/>
    <property type="match status" value="1"/>
</dbReference>
<feature type="binding site" evidence="9">
    <location>
        <position position="133"/>
    </location>
    <ligand>
        <name>Zn(2+)</name>
        <dbReference type="ChEBI" id="CHEBI:29105"/>
        <note>catalytic</note>
    </ligand>
</feature>
<dbReference type="GO" id="GO:0004521">
    <property type="term" value="F:RNA endonuclease activity"/>
    <property type="evidence" value="ECO:0007669"/>
    <property type="project" value="UniProtKB-UniRule"/>
</dbReference>
<evidence type="ECO:0000256" key="1">
    <source>
        <dbReference type="ARBA" id="ARBA00010875"/>
    </source>
</evidence>
<dbReference type="AlphaFoldDB" id="A0A4R7KDS8"/>
<dbReference type="Gene3D" id="3.40.390.30">
    <property type="entry name" value="Metalloproteases ('zincins'), catalytic domain"/>
    <property type="match status" value="1"/>
</dbReference>
<keyword evidence="11" id="KW-1185">Reference proteome</keyword>
<dbReference type="PROSITE" id="PS01306">
    <property type="entry name" value="UPF0054"/>
    <property type="match status" value="1"/>
</dbReference>
<evidence type="ECO:0000256" key="3">
    <source>
        <dbReference type="ARBA" id="ARBA00022552"/>
    </source>
</evidence>
<comment type="subcellular location">
    <subcellularLocation>
        <location evidence="9">Cytoplasm</location>
    </subcellularLocation>
</comment>
<dbReference type="InterPro" id="IPR020549">
    <property type="entry name" value="YbeY_CS"/>
</dbReference>
<evidence type="ECO:0000256" key="5">
    <source>
        <dbReference type="ARBA" id="ARBA00022723"/>
    </source>
</evidence>
<gene>
    <name evidence="9" type="primary">ybeY</name>
    <name evidence="10" type="ORF">EDD71_12121</name>
</gene>
<keyword evidence="3 9" id="KW-0698">rRNA processing</keyword>
<proteinExistence type="inferred from homology"/>
<organism evidence="10 11">
    <name type="scientific">Fonticella tunisiensis</name>
    <dbReference type="NCBI Taxonomy" id="1096341"/>
    <lineage>
        <taxon>Bacteria</taxon>
        <taxon>Bacillati</taxon>
        <taxon>Bacillota</taxon>
        <taxon>Clostridia</taxon>
        <taxon>Eubacteriales</taxon>
        <taxon>Clostridiaceae</taxon>
        <taxon>Fonticella</taxon>
    </lineage>
</organism>
<evidence type="ECO:0000256" key="7">
    <source>
        <dbReference type="ARBA" id="ARBA00022801"/>
    </source>
</evidence>
<protein>
    <recommendedName>
        <fullName evidence="9">Endoribonuclease YbeY</fullName>
        <ecNumber evidence="9">3.1.-.-</ecNumber>
    </recommendedName>
</protein>
<dbReference type="HAMAP" id="MF_00009">
    <property type="entry name" value="Endoribonucl_YbeY"/>
    <property type="match status" value="1"/>
</dbReference>
<keyword evidence="7 9" id="KW-0378">Hydrolase</keyword>
<evidence type="ECO:0000256" key="6">
    <source>
        <dbReference type="ARBA" id="ARBA00022759"/>
    </source>
</evidence>
<dbReference type="InterPro" id="IPR023091">
    <property type="entry name" value="MetalPrtase_cat_dom_sf_prd"/>
</dbReference>
<comment type="caution">
    <text evidence="10">The sequence shown here is derived from an EMBL/GenBank/DDBJ whole genome shotgun (WGS) entry which is preliminary data.</text>
</comment>
<comment type="similarity">
    <text evidence="1 9">Belongs to the endoribonuclease YbeY family.</text>
</comment>
<dbReference type="RefSeq" id="WP_133628825.1">
    <property type="nucleotide sequence ID" value="NZ_SOAZ01000021.1"/>
</dbReference>
<reference evidence="10 11" key="1">
    <citation type="submission" date="2019-03" db="EMBL/GenBank/DDBJ databases">
        <title>Genomic Encyclopedia of Type Strains, Phase IV (KMG-IV): sequencing the most valuable type-strain genomes for metagenomic binning, comparative biology and taxonomic classification.</title>
        <authorList>
            <person name="Goeker M."/>
        </authorList>
    </citation>
    <scope>NUCLEOTIDE SEQUENCE [LARGE SCALE GENOMIC DNA]</scope>
    <source>
        <strain evidence="10 11">DSM 24455</strain>
    </source>
</reference>
<dbReference type="InterPro" id="IPR002036">
    <property type="entry name" value="YbeY"/>
</dbReference>
<dbReference type="Proteomes" id="UP000295325">
    <property type="component" value="Unassembled WGS sequence"/>
</dbReference>
<evidence type="ECO:0000256" key="4">
    <source>
        <dbReference type="ARBA" id="ARBA00022722"/>
    </source>
</evidence>
<dbReference type="EC" id="3.1.-.-" evidence="9"/>
<keyword evidence="8 9" id="KW-0862">Zinc</keyword>
<dbReference type="GO" id="GO:0008270">
    <property type="term" value="F:zinc ion binding"/>
    <property type="evidence" value="ECO:0007669"/>
    <property type="project" value="UniProtKB-UniRule"/>
</dbReference>
<dbReference type="PANTHER" id="PTHR46986">
    <property type="entry name" value="ENDORIBONUCLEASE YBEY, CHLOROPLASTIC"/>
    <property type="match status" value="1"/>
</dbReference>